<protein>
    <submittedName>
        <fullName evidence="1">Uncharacterized protein</fullName>
    </submittedName>
</protein>
<reference evidence="1 2" key="1">
    <citation type="submission" date="2024-01" db="EMBL/GenBank/DDBJ databases">
        <title>Draft genome sequences of nine bacterial species from freshwater ponds near Washington, DC.</title>
        <authorList>
            <person name="Pavloudi C."/>
            <person name="Oliver L."/>
            <person name="Slattery K."/>
            <person name="Lissner G."/>
            <person name="Saw J.H."/>
        </authorList>
    </citation>
    <scope>NUCLEOTIDE SEQUENCE [LARGE SCALE GENOMIC DNA]</scope>
    <source>
        <strain evidence="2">TB1-E2</strain>
    </source>
</reference>
<name>A0ABZ2GSZ8_9BURK</name>
<evidence type="ECO:0000313" key="2">
    <source>
        <dbReference type="Proteomes" id="UP001373909"/>
    </source>
</evidence>
<accession>A0ABZ2GSZ8</accession>
<proteinExistence type="predicted"/>
<sequence length="54" mass="6045">MSVTAAFHRARKEKETWEVVERQAPLLADKATLAGETTDDLLAIETRQHHGDEA</sequence>
<dbReference type="EMBL" id="CP142523">
    <property type="protein sequence ID" value="WWO47143.1"/>
    <property type="molecule type" value="Genomic_DNA"/>
</dbReference>
<dbReference type="RefSeq" id="WP_331779115.1">
    <property type="nucleotide sequence ID" value="NZ_CP142523.1"/>
</dbReference>
<gene>
    <name evidence="1" type="ORF">OPV09_03210</name>
</gene>
<evidence type="ECO:0000313" key="1">
    <source>
        <dbReference type="EMBL" id="WWO47143.1"/>
    </source>
</evidence>
<keyword evidence="2" id="KW-1185">Reference proteome</keyword>
<dbReference type="Proteomes" id="UP001373909">
    <property type="component" value="Chromosome"/>
</dbReference>
<organism evidence="1 2">
    <name type="scientific">Janthinobacterium aestuarii</name>
    <dbReference type="NCBI Taxonomy" id="2985511"/>
    <lineage>
        <taxon>Bacteria</taxon>
        <taxon>Pseudomonadati</taxon>
        <taxon>Pseudomonadota</taxon>
        <taxon>Betaproteobacteria</taxon>
        <taxon>Burkholderiales</taxon>
        <taxon>Oxalobacteraceae</taxon>
        <taxon>Janthinobacterium</taxon>
    </lineage>
</organism>